<evidence type="ECO:0000313" key="10">
    <source>
        <dbReference type="EMBL" id="CAD0112693.1"/>
    </source>
</evidence>
<feature type="region of interest" description="Disordered" evidence="8">
    <location>
        <begin position="1668"/>
        <end position="1718"/>
    </location>
</feature>
<feature type="compositionally biased region" description="Low complexity" evidence="8">
    <location>
        <begin position="283"/>
        <end position="301"/>
    </location>
</feature>
<proteinExistence type="inferred from homology"/>
<feature type="domain" description="Sof1-like protein" evidence="9">
    <location>
        <begin position="1627"/>
        <end position="1713"/>
    </location>
</feature>
<evidence type="ECO:0000256" key="6">
    <source>
        <dbReference type="ARBA" id="ARBA00023274"/>
    </source>
</evidence>
<dbReference type="PANTHER" id="PTHR22851">
    <property type="entry name" value="U3 SMALL NUCLEOLAR RNA U3 SNORNA ASSOCIATED PROTEIN"/>
    <property type="match status" value="1"/>
</dbReference>
<dbReference type="Proteomes" id="UP000745764">
    <property type="component" value="Unassembled WGS sequence"/>
</dbReference>
<keyword evidence="11" id="KW-1185">Reference proteome</keyword>
<dbReference type="Pfam" id="PF04158">
    <property type="entry name" value="Sof1"/>
    <property type="match status" value="1"/>
</dbReference>
<dbReference type="GO" id="GO:0000462">
    <property type="term" value="P:maturation of SSU-rRNA from tricistronic rRNA transcript (SSU-rRNA, 5.8S rRNA, LSU-rRNA)"/>
    <property type="evidence" value="ECO:0007669"/>
    <property type="project" value="TreeGrafter"/>
</dbReference>
<keyword evidence="3 7" id="KW-0853">WD repeat</keyword>
<dbReference type="PROSITE" id="PS50082">
    <property type="entry name" value="WD_REPEATS_2"/>
    <property type="match status" value="3"/>
</dbReference>
<feature type="compositionally biased region" description="Polar residues" evidence="8">
    <location>
        <begin position="365"/>
        <end position="378"/>
    </location>
</feature>
<evidence type="ECO:0000256" key="5">
    <source>
        <dbReference type="ARBA" id="ARBA00023242"/>
    </source>
</evidence>
<dbReference type="EMBL" id="CAINUL010000015">
    <property type="protein sequence ID" value="CAD0112693.1"/>
    <property type="molecule type" value="Genomic_DNA"/>
</dbReference>
<comment type="caution">
    <text evidence="10">The sequence shown here is derived from an EMBL/GenBank/DDBJ whole genome shotgun (WGS) entry which is preliminary data.</text>
</comment>
<feature type="compositionally biased region" description="Basic and acidic residues" evidence="8">
    <location>
        <begin position="1675"/>
        <end position="1712"/>
    </location>
</feature>
<evidence type="ECO:0000313" key="11">
    <source>
        <dbReference type="Proteomes" id="UP000745764"/>
    </source>
</evidence>
<comment type="similarity">
    <text evidence="2">Belongs to the WD repeat DCAF13/WDSOF1 family.</text>
</comment>
<feature type="compositionally biased region" description="Low complexity" evidence="8">
    <location>
        <begin position="337"/>
        <end position="359"/>
    </location>
</feature>
<feature type="repeat" description="WD" evidence="7">
    <location>
        <begin position="1370"/>
        <end position="1412"/>
    </location>
</feature>
<protein>
    <recommendedName>
        <fullName evidence="9">Sof1-like protein domain-containing protein</fullName>
    </recommendedName>
</protein>
<dbReference type="Pfam" id="PF00400">
    <property type="entry name" value="WD40"/>
    <property type="match status" value="5"/>
</dbReference>
<evidence type="ECO:0000256" key="4">
    <source>
        <dbReference type="ARBA" id="ARBA00022737"/>
    </source>
</evidence>
<dbReference type="InterPro" id="IPR015943">
    <property type="entry name" value="WD40/YVTN_repeat-like_dom_sf"/>
</dbReference>
<dbReference type="InterPro" id="IPR036322">
    <property type="entry name" value="WD40_repeat_dom_sf"/>
</dbReference>
<feature type="compositionally biased region" description="Acidic residues" evidence="8">
    <location>
        <begin position="623"/>
        <end position="632"/>
    </location>
</feature>
<organism evidence="10 11">
    <name type="scientific">Aureobasidium uvarum</name>
    <dbReference type="NCBI Taxonomy" id="2773716"/>
    <lineage>
        <taxon>Eukaryota</taxon>
        <taxon>Fungi</taxon>
        <taxon>Dikarya</taxon>
        <taxon>Ascomycota</taxon>
        <taxon>Pezizomycotina</taxon>
        <taxon>Dothideomycetes</taxon>
        <taxon>Dothideomycetidae</taxon>
        <taxon>Dothideales</taxon>
        <taxon>Saccotheciaceae</taxon>
        <taxon>Aureobasidium</taxon>
    </lineage>
</organism>
<feature type="repeat" description="WD" evidence="7">
    <location>
        <begin position="1594"/>
        <end position="1635"/>
    </location>
</feature>
<feature type="repeat" description="WD" evidence="7">
    <location>
        <begin position="967"/>
        <end position="995"/>
    </location>
</feature>
<evidence type="ECO:0000256" key="7">
    <source>
        <dbReference type="PROSITE-ProRule" id="PRU00221"/>
    </source>
</evidence>
<gene>
    <name evidence="10" type="ORF">AWRI4620_LOCUS6948</name>
</gene>
<dbReference type="PANTHER" id="PTHR22851:SF0">
    <property type="entry name" value="DDB1- AND CUL4-ASSOCIATED FACTOR 13"/>
    <property type="match status" value="1"/>
</dbReference>
<evidence type="ECO:0000256" key="1">
    <source>
        <dbReference type="ARBA" id="ARBA00004604"/>
    </source>
</evidence>
<feature type="compositionally biased region" description="Low complexity" evidence="8">
    <location>
        <begin position="229"/>
        <end position="239"/>
    </location>
</feature>
<feature type="compositionally biased region" description="Basic and acidic residues" evidence="8">
    <location>
        <begin position="316"/>
        <end position="335"/>
    </location>
</feature>
<reference evidence="10" key="1">
    <citation type="submission" date="2020-06" db="EMBL/GenBank/DDBJ databases">
        <authorList>
            <person name="Onetto C."/>
        </authorList>
    </citation>
    <scope>NUCLEOTIDE SEQUENCE</scope>
</reference>
<feature type="compositionally biased region" description="Polar residues" evidence="8">
    <location>
        <begin position="64"/>
        <end position="87"/>
    </location>
</feature>
<keyword evidence="6" id="KW-0687">Ribonucleoprotein</keyword>
<accession>A0A9N8PV72</accession>
<evidence type="ECO:0000259" key="9">
    <source>
        <dbReference type="Pfam" id="PF04158"/>
    </source>
</evidence>
<feature type="region of interest" description="Disordered" evidence="8">
    <location>
        <begin position="209"/>
        <end position="415"/>
    </location>
</feature>
<dbReference type="GO" id="GO:0032040">
    <property type="term" value="C:small-subunit processome"/>
    <property type="evidence" value="ECO:0007669"/>
    <property type="project" value="TreeGrafter"/>
</dbReference>
<feature type="compositionally biased region" description="Polar residues" evidence="8">
    <location>
        <begin position="209"/>
        <end position="218"/>
    </location>
</feature>
<dbReference type="Gene3D" id="2.130.10.10">
    <property type="entry name" value="YVTN repeat-like/Quinoprotein amine dehydrogenase"/>
    <property type="match status" value="3"/>
</dbReference>
<feature type="compositionally biased region" description="Polar residues" evidence="8">
    <location>
        <begin position="27"/>
        <end position="39"/>
    </location>
</feature>
<dbReference type="InterPro" id="IPR001680">
    <property type="entry name" value="WD40_rpt"/>
</dbReference>
<feature type="compositionally biased region" description="Polar residues" evidence="8">
    <location>
        <begin position="264"/>
        <end position="273"/>
    </location>
</feature>
<feature type="compositionally biased region" description="Polar residues" evidence="8">
    <location>
        <begin position="95"/>
        <end position="105"/>
    </location>
</feature>
<dbReference type="FunFam" id="2.130.10.10:FF:000743">
    <property type="entry name" value="U3 small nucleolar RNA associated protein"/>
    <property type="match status" value="1"/>
</dbReference>
<evidence type="ECO:0000256" key="3">
    <source>
        <dbReference type="ARBA" id="ARBA00022574"/>
    </source>
</evidence>
<dbReference type="SUPFAM" id="SSF50978">
    <property type="entry name" value="WD40 repeat-like"/>
    <property type="match status" value="2"/>
</dbReference>
<evidence type="ECO:0000256" key="8">
    <source>
        <dbReference type="SAM" id="MobiDB-lite"/>
    </source>
</evidence>
<feature type="region of interest" description="Disordered" evidence="8">
    <location>
        <begin position="607"/>
        <end position="635"/>
    </location>
</feature>
<keyword evidence="5" id="KW-0539">Nucleus</keyword>
<dbReference type="PROSITE" id="PS50294">
    <property type="entry name" value="WD_REPEATS_REGION"/>
    <property type="match status" value="2"/>
</dbReference>
<evidence type="ECO:0000256" key="2">
    <source>
        <dbReference type="ARBA" id="ARBA00005649"/>
    </source>
</evidence>
<dbReference type="SMART" id="SM00320">
    <property type="entry name" value="WD40"/>
    <property type="match status" value="10"/>
</dbReference>
<feature type="compositionally biased region" description="Polar residues" evidence="8">
    <location>
        <begin position="180"/>
        <end position="194"/>
    </location>
</feature>
<feature type="region of interest" description="Disordered" evidence="8">
    <location>
        <begin position="440"/>
        <end position="469"/>
    </location>
</feature>
<sequence length="1718" mass="190412">MPQRGRVVIDFSNDDSPSPPPMSQSMRHIQQPVSDSRFITPSDDSDDEVQILDWGFRKQANDKGPSNITQKPNVGHSSITRPSVQESRNNDAKKTASQSPSGNRPPQQPPTRVGSTRPPQQPFARAGTARPPKQPFVQAGTARPSQPPAVEQPLAQPLAQLRRTHPPAPNSPAQHPASLVPTQASNNNPVSITNPSTREFLAALSKSRNFASSTNLTPTLPPGARPLAPSRQVPSSQPQTPRPSPALHSQAPLRHGPRPHDSQLHTLRSNTPVPVNARHSLGSAASQSQSTQPTRQSQTSALAPSLASSVNAPSRDLLRDAIKESGKVNGTDHGRASGSIPPLSSEESSSLNVPSSRNPAMLSKPLSSLTANSSSHTLPQPRKEPVALRASPKMPPSSINPVPSPSHQQSLSGQKPVLHTTCIEIESSSEDDFVTAAAASPRSLGLDSSSNSPRAGKRKLVELDDEEPVKRVRSTRLSAATKQPDEIPFEDDAVGPLDDGVVGSVEDDQQPYTFPADISKIPPFSNRYGQPFTMEEDALVVHLKEAVGIPWKEFEHLFPGRKWPSMQTRYSKVLSKRTSKPVATISSTQQFLNKSLPRLTRGLRHRAQAQADSVDPSVASQEEKEEAEAVEDDSNRCRRSVKPLNYLVRHRELGARHGREWPRKFQAGVRDLVYSSMGAQAYMDNASGDVSTIAWSPDGNLFAAGAVAVTDVHSVDYNKPRNLIVGDVATQNIKELPHHAINHVLPSGQRKELFSTVQVVAFSPDSKYMYSAGIDQRLHRFRGGESPHETTLVHSVEHPASVDFLSISNSGLVATGCATSGPDSIKVFSYEDDTLTGSIGLSSTVQSNKTPSALRWGAAHQHQNYLLAGFSREAEVFYAEDDRRDKEGEVALWDINTQQRIETDAPNRNVFDLAWNPSPSSNSSIFAVASRPISHVAHSIHSVVRLYSPQQTRAQHTMELDCPAWDINDVVYSPHDNNLIAVGSTEGRVYIWDVRYAKHGQLPLNTLRHGESLAIMPHERRRWEVDTGIRFLSWGTERDRLYTGSSDGVVACWDPYRGDSDKHVRDVVHLNSAVMSGAFSPDFSHLLIGEDATRLNLLSVGNDGAKFDRKTTKFSVEEAPLQDEPGPVLLNCQKMLDVLALEVKPAGTMPFRQVVQGPNYEGPYRPDAEADREKAQRFQDKALRSFRRRKKQNRKSGLQTAEPCGLDCGFIPLPDDYEAPETWLSKRIPDRIRDWAKERADIDCFRCGKMATISPRTQTIECDSCGTAWRTGALGYEVIEQVKASGSRSKAVDEGFVDLCDSEDERERFKIKALTRTASQQQTPGTSVQRQTRNLDPALHPFERAREYTRALNATKMDRMFAQPFLAQLGRGHVDGVYTMAKDPNSLERFASGSGDGVVKVWDLTTREEIWQAQAHENIVKSMCWTHDKKLLSCGSDRSIKMYDPYNQASNAAPLSTYLGPAAFTSITKHRTEPAVAAASSVISIYDLNRPNSAPLQTLQWPNSIDTITALKFNQTETSILASTATDRSLIFYDMRTSSPLHKSVLTLASNAISWNPMEAFNLAVANEDHNIYIFDMRNLKRALNVLKDHVAAVMDRMQRVFSAAWTPDNNYILSGSDDGNIRLWRARASERQGVKSARQRQQLEYDRALVERYKHMPEIRRIHRHRHLPKQVKKASEIKGEELKAIRRREENERKHSSKGDTKRRSEREKMVLQTEQ</sequence>
<name>A0A9N8PV72_9PEZI</name>
<dbReference type="InterPro" id="IPR051733">
    <property type="entry name" value="WD_repeat_DCAF13/WDSOF1"/>
</dbReference>
<dbReference type="InterPro" id="IPR007287">
    <property type="entry name" value="Sof1"/>
</dbReference>
<dbReference type="OrthoDB" id="10248252at2759"/>
<keyword evidence="4" id="KW-0677">Repeat</keyword>
<comment type="subcellular location">
    <subcellularLocation>
        <location evidence="1">Nucleus</location>
        <location evidence="1">Nucleolus</location>
    </subcellularLocation>
</comment>
<feature type="region of interest" description="Disordered" evidence="8">
    <location>
        <begin position="1"/>
        <end position="194"/>
    </location>
</feature>